<dbReference type="EMBL" id="CAJOBR010091801">
    <property type="protein sequence ID" value="CAF5141946.1"/>
    <property type="molecule type" value="Genomic_DNA"/>
</dbReference>
<evidence type="ECO:0000313" key="1">
    <source>
        <dbReference type="EMBL" id="CAF5141946.1"/>
    </source>
</evidence>
<accession>A0A822G0Y1</accession>
<proteinExistence type="predicted"/>
<dbReference type="AlphaFoldDB" id="A0A822G0Y1"/>
<sequence>MVHINHERDNSMLTLIKDDPQQQILQSTLSLTNPTLQTVKTIAIKWARFGLISYLYDR</sequence>
<dbReference type="Proteomes" id="UP000663848">
    <property type="component" value="Unassembled WGS sequence"/>
</dbReference>
<protein>
    <submittedName>
        <fullName evidence="1">Uncharacterized protein</fullName>
    </submittedName>
</protein>
<reference evidence="1" key="1">
    <citation type="submission" date="2021-02" db="EMBL/GenBank/DDBJ databases">
        <authorList>
            <person name="Nowell W R."/>
        </authorList>
    </citation>
    <scope>NUCLEOTIDE SEQUENCE</scope>
</reference>
<feature type="non-terminal residue" evidence="1">
    <location>
        <position position="58"/>
    </location>
</feature>
<organism evidence="1 2">
    <name type="scientific">Rotaria socialis</name>
    <dbReference type="NCBI Taxonomy" id="392032"/>
    <lineage>
        <taxon>Eukaryota</taxon>
        <taxon>Metazoa</taxon>
        <taxon>Spiralia</taxon>
        <taxon>Gnathifera</taxon>
        <taxon>Rotifera</taxon>
        <taxon>Eurotatoria</taxon>
        <taxon>Bdelloidea</taxon>
        <taxon>Philodinida</taxon>
        <taxon>Philodinidae</taxon>
        <taxon>Rotaria</taxon>
    </lineage>
</organism>
<gene>
    <name evidence="1" type="ORF">QYT958_LOCUS47769</name>
</gene>
<name>A0A822G0Y1_9BILA</name>
<evidence type="ECO:0000313" key="2">
    <source>
        <dbReference type="Proteomes" id="UP000663848"/>
    </source>
</evidence>
<comment type="caution">
    <text evidence="1">The sequence shown here is derived from an EMBL/GenBank/DDBJ whole genome shotgun (WGS) entry which is preliminary data.</text>
</comment>